<evidence type="ECO:0000313" key="2">
    <source>
        <dbReference type="EMBL" id="QSE97901.1"/>
    </source>
</evidence>
<dbReference type="RefSeq" id="WP_205722409.1">
    <property type="nucleotide sequence ID" value="NZ_CP070608.1"/>
</dbReference>
<evidence type="ECO:0000256" key="1">
    <source>
        <dbReference type="SAM" id="SignalP"/>
    </source>
</evidence>
<feature type="signal peptide" evidence="1">
    <location>
        <begin position="1"/>
        <end position="18"/>
    </location>
</feature>
<proteinExistence type="predicted"/>
<protein>
    <recommendedName>
        <fullName evidence="4">MG2 domain-containing protein</fullName>
    </recommendedName>
</protein>
<feature type="chain" id="PRO_5037469043" description="MG2 domain-containing protein" evidence="1">
    <location>
        <begin position="19"/>
        <end position="752"/>
    </location>
</feature>
<keyword evidence="1" id="KW-0732">Signal</keyword>
<dbReference type="AlphaFoldDB" id="A0A975A1K1"/>
<evidence type="ECO:0008006" key="4">
    <source>
        <dbReference type="Google" id="ProtNLM"/>
    </source>
</evidence>
<sequence>MKKLLSILLVIATNFALAQTPASKITFDVDKPFYFNSQEIQISYQLLDYENKPSQSNELVYILLKNKFNDVVELQKNFASKGQGSSKITLTKSMASGYYELIVYTNYLLGLGESQLNRQRILIYDTEESFTIKDTKKLSHINFYPEGGQLIDNIPTRLAYSYEHNCSQTSAKVVDDKEKTIAELELTKKSGYGSVFLKPESSRAYKISHFCDSSNNIKSTFPKVVSEGLSLRVDDRQDYYLLILQSNGSVYHNDSLIIRPYSQNNIVYESKALYKRKGLAIRIEKNQLPSSLLSFNILHNENIIASRSVFNNVNLKNEQILIDSVLQTSSGDELVFNTNRDIQHLNAKIIPSNWVSNNKDLYYLSNLPVTLFSSPDDIRQRLDDYAISISESTTIKASENASRTKENYLYLRGNLKDIKPLPDSSQLYLFIPGVNVVYQANLDSSGYFEFPLLVEFYGKQKIPFYAYSEDHKFTNPEVKVEEVIPSISLNLTEELPWTEAHDAERKNIAQNNSIQKVYKFYQPEETTDEKTLEFNIKELVRDPDSDYDMTRYKVFPTMTDVIKEVLNGLMLRKKKGQYTLRMFSEDQLRVYKEAPFVFINNRPTKDIDEILAINPADIQRIQIFNRQQKLVNLGPFGDGGLVVVTLKESAGSNEIAQSGNYFEATGVTKPASNPIKNNEHNPNLPDMRSVLLWESNLSFPDGKVRIPFRTSDRPGNYTIFIKYMDGNGQLGFGIKEFKTVFNPKKLSSARKE</sequence>
<accession>A0A975A1K1</accession>
<reference evidence="2" key="1">
    <citation type="submission" date="2021-02" db="EMBL/GenBank/DDBJ databases">
        <title>Fulvivirga sp. S481 isolated from sea water.</title>
        <authorList>
            <person name="Bae S.S."/>
            <person name="Baek K."/>
        </authorList>
    </citation>
    <scope>NUCLEOTIDE SEQUENCE</scope>
    <source>
        <strain evidence="2">S481</strain>
    </source>
</reference>
<evidence type="ECO:0000313" key="3">
    <source>
        <dbReference type="Proteomes" id="UP000662783"/>
    </source>
</evidence>
<keyword evidence="3" id="KW-1185">Reference proteome</keyword>
<name>A0A975A1K1_9BACT</name>
<dbReference type="EMBL" id="CP070608">
    <property type="protein sequence ID" value="QSE97901.1"/>
    <property type="molecule type" value="Genomic_DNA"/>
</dbReference>
<organism evidence="2 3">
    <name type="scientific">Fulvivirga lutea</name>
    <dbReference type="NCBI Taxonomy" id="2810512"/>
    <lineage>
        <taxon>Bacteria</taxon>
        <taxon>Pseudomonadati</taxon>
        <taxon>Bacteroidota</taxon>
        <taxon>Cytophagia</taxon>
        <taxon>Cytophagales</taxon>
        <taxon>Fulvivirgaceae</taxon>
        <taxon>Fulvivirga</taxon>
    </lineage>
</organism>
<dbReference type="KEGG" id="fuv:JR347_02100"/>
<dbReference type="Proteomes" id="UP000662783">
    <property type="component" value="Chromosome"/>
</dbReference>
<gene>
    <name evidence="2" type="ORF">JR347_02100</name>
</gene>